<dbReference type="PANTHER" id="PTHR37312:SF1">
    <property type="entry name" value="MEMBRANE-BOUND ACYLTRANSFERASE YKRP-RELATED"/>
    <property type="match status" value="1"/>
</dbReference>
<sequence length="574" mass="64293">MYGKTPTKVDWFWPFLLSLVITCLKHTLSQLGVSIISEATHKNKKTNEQNVSATAPAKASSDESTKKTTANSNSPTDFQANTQAVDHSAKEPPSTAEQPLSHNSTEKELNAAAPPAFVNDFDDPAIPLDVLDSPNHEHLTLREWIQLREAQRQQRRAAEKGLAGSETGIDAENTASEKTASTRQQETLNSQGVDSLPDSQLEKTDDWSSKTAHQLPPTSAPTVTTPTTSLAMTAKPSRDYSFDNIRAVLIFLVIFGHAIEYFRLVDPVAEFIYVFIYLFHMPVFIFISGYFSKNLPRGRETAVRNFLLPYLLLNVVLTLIMLALGKIDEFAILNPGWTLWYLYCMFIWRLLLPDLVRIRHVLIVSFLVAILSGFLTEFGTYMALARTLGFLPFFLAGYYCQPRHIDRIRHFPFRRVISLIVAAVGLLTATLWSVADLPPEILWGDRAYDLIGIPLWQSLLADILLAILSFAFIFVFITLAKNHRRFYTIWGQNTLAIYLLHVYLVAPLVQAGEQLAASRWGATGSWFGTPALEFLLLLLGSVLILWLLSRPIVSRGVAKGLDKVTGIVMRRGQE</sequence>
<feature type="region of interest" description="Disordered" evidence="1">
    <location>
        <begin position="155"/>
        <end position="229"/>
    </location>
</feature>
<evidence type="ECO:0000313" key="5">
    <source>
        <dbReference type="Proteomes" id="UP001429357"/>
    </source>
</evidence>
<dbReference type="EMBL" id="MAEI02000001">
    <property type="protein sequence ID" value="MEO1780809.1"/>
    <property type="molecule type" value="Genomic_DNA"/>
</dbReference>
<feature type="compositionally biased region" description="Polar residues" evidence="1">
    <location>
        <begin position="67"/>
        <end position="85"/>
    </location>
</feature>
<feature type="transmembrane region" description="Helical" evidence="2">
    <location>
        <begin position="358"/>
        <end position="375"/>
    </location>
</feature>
<feature type="transmembrane region" description="Helical" evidence="2">
    <location>
        <begin position="245"/>
        <end position="265"/>
    </location>
</feature>
<evidence type="ECO:0000313" key="4">
    <source>
        <dbReference type="EMBL" id="MEO1780809.1"/>
    </source>
</evidence>
<feature type="transmembrane region" description="Helical" evidence="2">
    <location>
        <begin position="526"/>
        <end position="548"/>
    </location>
</feature>
<dbReference type="InterPro" id="IPR052734">
    <property type="entry name" value="Nod_factor_acetyltransferase"/>
</dbReference>
<accession>A0ABV0EYC6</accession>
<keyword evidence="5" id="KW-1185">Reference proteome</keyword>
<dbReference type="Pfam" id="PF01757">
    <property type="entry name" value="Acyl_transf_3"/>
    <property type="match status" value="1"/>
</dbReference>
<reference evidence="5" key="1">
    <citation type="submission" date="2016-06" db="EMBL/GenBank/DDBJ databases">
        <title>Four novel species of enterococci isolated from chicken manure.</title>
        <authorList>
            <person name="Van Tyne D."/>
        </authorList>
    </citation>
    <scope>NUCLEOTIDE SEQUENCE [LARGE SCALE GENOMIC DNA]</scope>
    <source>
        <strain evidence="5">JM9A</strain>
    </source>
</reference>
<dbReference type="InterPro" id="IPR002656">
    <property type="entry name" value="Acyl_transf_3_dom"/>
</dbReference>
<keyword evidence="2" id="KW-1133">Transmembrane helix</keyword>
<feature type="transmembrane region" description="Helical" evidence="2">
    <location>
        <begin position="303"/>
        <end position="324"/>
    </location>
</feature>
<feature type="transmembrane region" description="Helical" evidence="2">
    <location>
        <begin position="271"/>
        <end position="291"/>
    </location>
</feature>
<organism evidence="4 5">
    <name type="scientific">Enterococcus diestrammenae</name>
    <dbReference type="NCBI Taxonomy" id="1155073"/>
    <lineage>
        <taxon>Bacteria</taxon>
        <taxon>Bacillati</taxon>
        <taxon>Bacillota</taxon>
        <taxon>Bacilli</taxon>
        <taxon>Lactobacillales</taxon>
        <taxon>Enterococcaceae</taxon>
        <taxon>Enterococcus</taxon>
    </lineage>
</organism>
<feature type="transmembrane region" description="Helical" evidence="2">
    <location>
        <begin position="12"/>
        <end position="36"/>
    </location>
</feature>
<feature type="compositionally biased region" description="Low complexity" evidence="1">
    <location>
        <begin position="215"/>
        <end position="229"/>
    </location>
</feature>
<dbReference type="PANTHER" id="PTHR37312">
    <property type="entry name" value="MEMBRANE-BOUND ACYLTRANSFERASE YKRP-RELATED"/>
    <property type="match status" value="1"/>
</dbReference>
<gene>
    <name evidence="4" type="ORF">BAU18_000360</name>
</gene>
<protein>
    <recommendedName>
        <fullName evidence="3">Acyltransferase 3 domain-containing protein</fullName>
    </recommendedName>
</protein>
<feature type="domain" description="Acyltransferase 3" evidence="3">
    <location>
        <begin position="240"/>
        <end position="550"/>
    </location>
</feature>
<evidence type="ECO:0000259" key="3">
    <source>
        <dbReference type="Pfam" id="PF01757"/>
    </source>
</evidence>
<feature type="transmembrane region" description="Helical" evidence="2">
    <location>
        <begin position="330"/>
        <end position="351"/>
    </location>
</feature>
<feature type="transmembrane region" description="Helical" evidence="2">
    <location>
        <begin position="455"/>
        <end position="479"/>
    </location>
</feature>
<feature type="transmembrane region" description="Helical" evidence="2">
    <location>
        <begin position="486"/>
        <end position="506"/>
    </location>
</feature>
<feature type="transmembrane region" description="Helical" evidence="2">
    <location>
        <begin position="381"/>
        <end position="400"/>
    </location>
</feature>
<dbReference type="Proteomes" id="UP001429357">
    <property type="component" value="Unassembled WGS sequence"/>
</dbReference>
<keyword evidence="2" id="KW-0812">Transmembrane</keyword>
<feature type="region of interest" description="Disordered" evidence="1">
    <location>
        <begin position="44"/>
        <end position="104"/>
    </location>
</feature>
<feature type="transmembrane region" description="Helical" evidence="2">
    <location>
        <begin position="412"/>
        <end position="435"/>
    </location>
</feature>
<feature type="compositionally biased region" description="Polar residues" evidence="1">
    <location>
        <begin position="173"/>
        <end position="193"/>
    </location>
</feature>
<comment type="caution">
    <text evidence="4">The sequence shown here is derived from an EMBL/GenBank/DDBJ whole genome shotgun (WGS) entry which is preliminary data.</text>
</comment>
<proteinExistence type="predicted"/>
<evidence type="ECO:0000256" key="1">
    <source>
        <dbReference type="SAM" id="MobiDB-lite"/>
    </source>
</evidence>
<reference evidence="4 5" key="2">
    <citation type="submission" date="2024-02" db="EMBL/GenBank/DDBJ databases">
        <title>The Genome Sequence of Enterococcus diestrammenae JM9A.</title>
        <authorList>
            <person name="Earl A."/>
            <person name="Manson A."/>
            <person name="Gilmore M."/>
            <person name="Sanders J."/>
            <person name="Shea T."/>
            <person name="Howe W."/>
            <person name="Livny J."/>
            <person name="Cuomo C."/>
            <person name="Neafsey D."/>
            <person name="Birren B."/>
        </authorList>
    </citation>
    <scope>NUCLEOTIDE SEQUENCE [LARGE SCALE GENOMIC DNA]</scope>
    <source>
        <strain evidence="4 5">JM9A</strain>
    </source>
</reference>
<name>A0ABV0EYC6_9ENTE</name>
<evidence type="ECO:0000256" key="2">
    <source>
        <dbReference type="SAM" id="Phobius"/>
    </source>
</evidence>
<keyword evidence="2" id="KW-0472">Membrane</keyword>